<evidence type="ECO:0000313" key="5">
    <source>
        <dbReference type="EMBL" id="MDH6279374.1"/>
    </source>
</evidence>
<comment type="caution">
    <text evidence="5">The sequence shown here is derived from an EMBL/GenBank/DDBJ whole genome shotgun (WGS) entry which is preliminary data.</text>
</comment>
<evidence type="ECO:0000313" key="6">
    <source>
        <dbReference type="Proteomes" id="UP001160334"/>
    </source>
</evidence>
<evidence type="ECO:0000256" key="2">
    <source>
        <dbReference type="ARBA" id="ARBA00038825"/>
    </source>
</evidence>
<dbReference type="RefSeq" id="WP_280758742.1">
    <property type="nucleotide sequence ID" value="NZ_JARXVC010000001.1"/>
</dbReference>
<dbReference type="Gene3D" id="3.50.50.60">
    <property type="entry name" value="FAD/NAD(P)-binding domain"/>
    <property type="match status" value="2"/>
</dbReference>
<evidence type="ECO:0000259" key="4">
    <source>
        <dbReference type="Pfam" id="PF01593"/>
    </source>
</evidence>
<comment type="subunit">
    <text evidence="2">Interacts with COX5B; this interaction may contribute to localize PYROXD2 to the inner face of the inner mitochondrial membrane.</text>
</comment>
<gene>
    <name evidence="5" type="ORF">M2280_000579</name>
</gene>
<sequence>MHEVEIAVIGSGINGLVAAAELALAGRRVALVERNLVLGGFVASGEATVPGFVHDTYSSWHPLFVSGAAYGEIGAALHERGLEYANSEDVVTAAVGEDGRVVVAHRDVESTIADFEKATDRTAYRHMLATMQSRADVVFGALGSELGPASAVRLAARALRSLGRAGSMSLVRDGLTSGQAYVSEHFSGWEVDRLWSPWLLHAGLSPAAASGGLMVPVMAATMHGYGLPVVRGGAARFIDAFERLLADHGALVLRGNAVERIDVVDGRARRLRLADGETVEASEAVVACVAPRALYGELLPLEAVDRGLSDAAQRYRPGRAAMQIHVALSRPAPWRDERLAGVPVVHVGDGAAATALACAEAEAGLLPERPTVVVGQQHVLDSSRVPAGHGALWIQLQELPFRPIGDAARELDTSRGWTRELADAYARRVLARIARFAPGLESHVLGVEVISPVDLVRHNPNAVDGDPYCGSAELDQNLIWRPFAGAARHRTVVPGLWHIGAATHPGPGLGGGSGHLAAQQILGRRRAR</sequence>
<name>A0ABT6M669_9NOCA</name>
<feature type="domain" description="Amine oxidase" evidence="4">
    <location>
        <begin position="15"/>
        <end position="431"/>
    </location>
</feature>
<keyword evidence="6" id="KW-1185">Reference proteome</keyword>
<proteinExistence type="predicted"/>
<organism evidence="5 6">
    <name type="scientific">Prescottella agglutinans</name>
    <dbReference type="NCBI Taxonomy" id="1644129"/>
    <lineage>
        <taxon>Bacteria</taxon>
        <taxon>Bacillati</taxon>
        <taxon>Actinomycetota</taxon>
        <taxon>Actinomycetes</taxon>
        <taxon>Mycobacteriales</taxon>
        <taxon>Nocardiaceae</taxon>
        <taxon>Prescottella</taxon>
    </lineage>
</organism>
<dbReference type="InterPro" id="IPR002937">
    <property type="entry name" value="Amino_oxidase"/>
</dbReference>
<dbReference type="PANTHER" id="PTHR10668:SF105">
    <property type="entry name" value="DEHYDROGENASE-RELATED"/>
    <property type="match status" value="1"/>
</dbReference>
<accession>A0ABT6M669</accession>
<dbReference type="SUPFAM" id="SSF51905">
    <property type="entry name" value="FAD/NAD(P)-binding domain"/>
    <property type="match status" value="1"/>
</dbReference>
<dbReference type="Proteomes" id="UP001160334">
    <property type="component" value="Unassembled WGS sequence"/>
</dbReference>
<dbReference type="PANTHER" id="PTHR10668">
    <property type="entry name" value="PHYTOENE DEHYDROGENASE"/>
    <property type="match status" value="1"/>
</dbReference>
<dbReference type="EMBL" id="JARXVC010000001">
    <property type="protein sequence ID" value="MDH6279374.1"/>
    <property type="molecule type" value="Genomic_DNA"/>
</dbReference>
<comment type="function">
    <text evidence="1">Probable oxidoreductase that may play a role as regulator of mitochondrial function.</text>
</comment>
<dbReference type="Pfam" id="PF01593">
    <property type="entry name" value="Amino_oxidase"/>
    <property type="match status" value="1"/>
</dbReference>
<protein>
    <recommendedName>
        <fullName evidence="3">Pyridine nucleotide-disulfide oxidoreductase domain-containing protein 2</fullName>
    </recommendedName>
</protein>
<evidence type="ECO:0000256" key="1">
    <source>
        <dbReference type="ARBA" id="ARBA00037217"/>
    </source>
</evidence>
<evidence type="ECO:0000256" key="3">
    <source>
        <dbReference type="ARBA" id="ARBA00040298"/>
    </source>
</evidence>
<dbReference type="InterPro" id="IPR036188">
    <property type="entry name" value="FAD/NAD-bd_sf"/>
</dbReference>
<reference evidence="5 6" key="1">
    <citation type="submission" date="2023-04" db="EMBL/GenBank/DDBJ databases">
        <title>Forest soil microbial communities from Buena Vista Peninsula, Colon Province, Panama.</title>
        <authorList>
            <person name="Bouskill N."/>
        </authorList>
    </citation>
    <scope>NUCLEOTIDE SEQUENCE [LARGE SCALE GENOMIC DNA]</scope>
    <source>
        <strain evidence="5 6">CFH S0262</strain>
    </source>
</reference>